<reference evidence="1" key="1">
    <citation type="submission" date="2014-12" db="EMBL/GenBank/DDBJ databases">
        <title>Insight into the proteome of Arion vulgaris.</title>
        <authorList>
            <person name="Aradska J."/>
            <person name="Bulat T."/>
            <person name="Smidak R."/>
            <person name="Sarate P."/>
            <person name="Gangsoo J."/>
            <person name="Sialana F."/>
            <person name="Bilban M."/>
            <person name="Lubec G."/>
        </authorList>
    </citation>
    <scope>NUCLEOTIDE SEQUENCE</scope>
    <source>
        <tissue evidence="1">Skin</tissue>
    </source>
</reference>
<evidence type="ECO:0000313" key="1">
    <source>
        <dbReference type="EMBL" id="CEK53122.1"/>
    </source>
</evidence>
<protein>
    <submittedName>
        <fullName evidence="1">Uncharacterized protein</fullName>
    </submittedName>
</protein>
<sequence>RPIFRCSLCDGQVPIPLGNQTELAKCLSCGKVQDITLTILEMREMEGAYRDSLTAIVNGSSDHQNVLILLNYLKFIDKNVCRPFRDINDCQEAFKQVLNINANCFPA</sequence>
<dbReference type="EMBL" id="HACG01006257">
    <property type="protein sequence ID" value="CEK53122.1"/>
    <property type="molecule type" value="Transcribed_RNA"/>
</dbReference>
<dbReference type="AlphaFoldDB" id="A0A0B6Y9V0"/>
<feature type="non-terminal residue" evidence="1">
    <location>
        <position position="1"/>
    </location>
</feature>
<organism evidence="1">
    <name type="scientific">Arion vulgaris</name>
    <dbReference type="NCBI Taxonomy" id="1028688"/>
    <lineage>
        <taxon>Eukaryota</taxon>
        <taxon>Metazoa</taxon>
        <taxon>Spiralia</taxon>
        <taxon>Lophotrochozoa</taxon>
        <taxon>Mollusca</taxon>
        <taxon>Gastropoda</taxon>
        <taxon>Heterobranchia</taxon>
        <taxon>Euthyneura</taxon>
        <taxon>Panpulmonata</taxon>
        <taxon>Eupulmonata</taxon>
        <taxon>Stylommatophora</taxon>
        <taxon>Helicina</taxon>
        <taxon>Arionoidea</taxon>
        <taxon>Arionidae</taxon>
        <taxon>Arion</taxon>
    </lineage>
</organism>
<gene>
    <name evidence="1" type="primary">ORF19170</name>
</gene>
<name>A0A0B6Y9V0_9EUPU</name>
<proteinExistence type="predicted"/>
<accession>A0A0B6Y9V0</accession>